<accession>A0A7D9J1S0</accession>
<comment type="similarity">
    <text evidence="1">Belongs to the complex I NDUFA9 subunit family.</text>
</comment>
<evidence type="ECO:0000256" key="1">
    <source>
        <dbReference type="ARBA" id="ARBA00038501"/>
    </source>
</evidence>
<comment type="subunit">
    <text evidence="5">Complex I is composed of 45 different subunits. This a component of the hydrophobic protein fraction. Interacts with BLOC1S1. Interacts with SLC2A4. Interacts with CLOCK. Interacts with RAB5IF.</text>
</comment>
<dbReference type="EMBL" id="CACRXK020011081">
    <property type="protein sequence ID" value="CAB4020699.1"/>
    <property type="molecule type" value="Genomic_DNA"/>
</dbReference>
<dbReference type="OrthoDB" id="275457at2759"/>
<evidence type="ECO:0000313" key="6">
    <source>
        <dbReference type="EMBL" id="CAB4020699.1"/>
    </source>
</evidence>
<evidence type="ECO:0000256" key="2">
    <source>
        <dbReference type="ARBA" id="ARBA00040720"/>
    </source>
</evidence>
<dbReference type="SUPFAM" id="SSF51735">
    <property type="entry name" value="NAD(P)-binding Rossmann-fold domains"/>
    <property type="match status" value="1"/>
</dbReference>
<protein>
    <recommendedName>
        <fullName evidence="2">NADH dehydrogenase [ubiquinone] 1 alpha subcomplex subunit 9, mitochondrial</fullName>
    </recommendedName>
    <alternativeName>
        <fullName evidence="4">Complex I-39kD</fullName>
    </alternativeName>
    <alternativeName>
        <fullName evidence="3">NADH-ubiquinone oxidoreductase 39 kDa subunit</fullName>
    </alternativeName>
</protein>
<dbReference type="InterPro" id="IPR036291">
    <property type="entry name" value="NAD(P)-bd_dom_sf"/>
</dbReference>
<feature type="non-terminal residue" evidence="6">
    <location>
        <position position="1"/>
    </location>
</feature>
<dbReference type="InterPro" id="IPR051207">
    <property type="entry name" value="ComplexI_NDUFA9_subunit"/>
</dbReference>
<keyword evidence="7" id="KW-1185">Reference proteome</keyword>
<dbReference type="GO" id="GO:0005739">
    <property type="term" value="C:mitochondrion"/>
    <property type="evidence" value="ECO:0007669"/>
    <property type="project" value="TreeGrafter"/>
</dbReference>
<dbReference type="PANTHER" id="PTHR12126">
    <property type="entry name" value="NADH-UBIQUINONE OXIDOREDUCTASE 39 KDA SUBUNIT-RELATED"/>
    <property type="match status" value="1"/>
</dbReference>
<evidence type="ECO:0000256" key="3">
    <source>
        <dbReference type="ARBA" id="ARBA00042000"/>
    </source>
</evidence>
<dbReference type="Proteomes" id="UP001152795">
    <property type="component" value="Unassembled WGS sequence"/>
</dbReference>
<dbReference type="AlphaFoldDB" id="A0A7D9J1S0"/>
<evidence type="ECO:0000256" key="5">
    <source>
        <dbReference type="ARBA" id="ARBA00046455"/>
    </source>
</evidence>
<dbReference type="PANTHER" id="PTHR12126:SF11">
    <property type="entry name" value="NADH DEHYDROGENASE [UBIQUINONE] 1 ALPHA SUBCOMPLEX SUBUNIT 9, MITOCHONDRIAL"/>
    <property type="match status" value="1"/>
</dbReference>
<evidence type="ECO:0000313" key="7">
    <source>
        <dbReference type="Proteomes" id="UP001152795"/>
    </source>
</evidence>
<sequence length="112" mass="12259">MFAKCNMATAILYLRKCPSILSAKSVQKSAGVCSVFFQTKHYSTFEPKHGKGGRSSFSGVVATVFGATGFLGRYVVNRLGRVGSQVVIPYRGNEYDCNQLKVMGDLGQMLFF</sequence>
<evidence type="ECO:0000256" key="4">
    <source>
        <dbReference type="ARBA" id="ARBA00043145"/>
    </source>
</evidence>
<organism evidence="6 7">
    <name type="scientific">Paramuricea clavata</name>
    <name type="common">Red gorgonian</name>
    <name type="synonym">Violescent sea-whip</name>
    <dbReference type="NCBI Taxonomy" id="317549"/>
    <lineage>
        <taxon>Eukaryota</taxon>
        <taxon>Metazoa</taxon>
        <taxon>Cnidaria</taxon>
        <taxon>Anthozoa</taxon>
        <taxon>Octocorallia</taxon>
        <taxon>Malacalcyonacea</taxon>
        <taxon>Plexauridae</taxon>
        <taxon>Paramuricea</taxon>
    </lineage>
</organism>
<proteinExistence type="inferred from homology"/>
<dbReference type="Gene3D" id="3.40.50.720">
    <property type="entry name" value="NAD(P)-binding Rossmann-like Domain"/>
    <property type="match status" value="1"/>
</dbReference>
<reference evidence="6" key="1">
    <citation type="submission" date="2020-04" db="EMBL/GenBank/DDBJ databases">
        <authorList>
            <person name="Alioto T."/>
            <person name="Alioto T."/>
            <person name="Gomez Garrido J."/>
        </authorList>
    </citation>
    <scope>NUCLEOTIDE SEQUENCE</scope>
    <source>
        <strain evidence="6">A484AB</strain>
    </source>
</reference>
<comment type="caution">
    <text evidence="6">The sequence shown here is derived from an EMBL/GenBank/DDBJ whole genome shotgun (WGS) entry which is preliminary data.</text>
</comment>
<gene>
    <name evidence="6" type="ORF">PACLA_8A043007</name>
</gene>
<dbReference type="GO" id="GO:0044877">
    <property type="term" value="F:protein-containing complex binding"/>
    <property type="evidence" value="ECO:0007669"/>
    <property type="project" value="TreeGrafter"/>
</dbReference>
<name>A0A7D9J1S0_PARCT</name>